<sequence length="232" mass="26317">MARKKVLLFVVEGPTEELALGLILTRLFSAQNEVRFEIMHGDITTQWGIGGRGSSDDAAFNVGERLRKSVIDYLGQTSPRLSWRDLGAIIQITDTDSAFVPDEEVSCDEGHRGDILDRNHMKQKSVRRLLGRSSLTYQKRSVPYALYYFSRNMEHALSNREGECSEGEKVDLARAFRRRYKDDLQGFLDFLDTLLPSRAFAETWEYVFEGANSRKRCSNLRLALPDAGSGLN</sequence>
<dbReference type="InParanoid" id="K0YIL7"/>
<dbReference type="EMBL" id="ADMD01000007">
    <property type="protein sequence ID" value="EJZ83417.1"/>
    <property type="molecule type" value="Genomic_DNA"/>
</dbReference>
<accession>K0YIL7</accession>
<dbReference type="PATRIC" id="fig|742818.3.peg.974"/>
<dbReference type="eggNOG" id="ENOG5030W0F">
    <property type="taxonomic scope" value="Bacteria"/>
</dbReference>
<dbReference type="OrthoDB" id="2110614at2"/>
<proteinExistence type="predicted"/>
<evidence type="ECO:0000313" key="2">
    <source>
        <dbReference type="Proteomes" id="UP000006069"/>
    </source>
</evidence>
<keyword evidence="2" id="KW-1185">Reference proteome</keyword>
<comment type="caution">
    <text evidence="1">The sequence shown here is derived from an EMBL/GenBank/DDBJ whole genome shotgun (WGS) entry which is preliminary data.</text>
</comment>
<dbReference type="HOGENOM" id="CLU_099787_0_0_11"/>
<protein>
    <submittedName>
        <fullName evidence="1">Uncharacterized protein</fullName>
    </submittedName>
</protein>
<reference evidence="1 2" key="1">
    <citation type="submission" date="2012-08" db="EMBL/GenBank/DDBJ databases">
        <title>The Genome Sequence of Slackia piriformis YIT 12062.</title>
        <authorList>
            <consortium name="The Broad Institute Genome Sequencing Platform"/>
            <person name="Earl A."/>
            <person name="Ward D."/>
            <person name="Feldgarden M."/>
            <person name="Gevers D."/>
            <person name="Morotomi M."/>
            <person name="Walker B."/>
            <person name="Young S.K."/>
            <person name="Zeng Q."/>
            <person name="Gargeya S."/>
            <person name="Fitzgerald M."/>
            <person name="Haas B."/>
            <person name="Abouelleil A."/>
            <person name="Alvarado L."/>
            <person name="Arachchi H.M."/>
            <person name="Berlin A.M."/>
            <person name="Chapman S.B."/>
            <person name="Goldberg J."/>
            <person name="Griggs A."/>
            <person name="Gujja S."/>
            <person name="Hansen M."/>
            <person name="Howarth C."/>
            <person name="Imamovic A."/>
            <person name="Larimer J."/>
            <person name="McCowen C."/>
            <person name="Montmayeur A."/>
            <person name="Murphy C."/>
            <person name="Neiman D."/>
            <person name="Pearson M."/>
            <person name="Priest M."/>
            <person name="Roberts A."/>
            <person name="Saif S."/>
            <person name="Shea T."/>
            <person name="Sisk P."/>
            <person name="Sykes S."/>
            <person name="Wortman J."/>
            <person name="Nusbaum C."/>
            <person name="Birren B."/>
        </authorList>
    </citation>
    <scope>NUCLEOTIDE SEQUENCE [LARGE SCALE GENOMIC DNA]</scope>
    <source>
        <strain evidence="1 2">YIT 12062</strain>
    </source>
</reference>
<dbReference type="AlphaFoldDB" id="K0YIL7"/>
<dbReference type="Proteomes" id="UP000006069">
    <property type="component" value="Unassembled WGS sequence"/>
</dbReference>
<name>K0YIL7_9ACTN</name>
<dbReference type="RefSeq" id="WP_009139136.1">
    <property type="nucleotide sequence ID" value="NZ_JH815198.1"/>
</dbReference>
<gene>
    <name evidence="1" type="ORF">HMPREF9451_00922</name>
</gene>
<organism evidence="1 2">
    <name type="scientific">Slackia piriformis YIT 12062</name>
    <dbReference type="NCBI Taxonomy" id="742818"/>
    <lineage>
        <taxon>Bacteria</taxon>
        <taxon>Bacillati</taxon>
        <taxon>Actinomycetota</taxon>
        <taxon>Coriobacteriia</taxon>
        <taxon>Eggerthellales</taxon>
        <taxon>Eggerthellaceae</taxon>
        <taxon>Slackia</taxon>
    </lineage>
</organism>
<evidence type="ECO:0000313" key="1">
    <source>
        <dbReference type="EMBL" id="EJZ83417.1"/>
    </source>
</evidence>